<dbReference type="GO" id="GO:0046872">
    <property type="term" value="F:metal ion binding"/>
    <property type="evidence" value="ECO:0007669"/>
    <property type="project" value="UniProtKB-KW"/>
</dbReference>
<keyword evidence="11" id="KW-1185">Reference proteome</keyword>
<evidence type="ECO:0000256" key="1">
    <source>
        <dbReference type="ARBA" id="ARBA00001947"/>
    </source>
</evidence>
<keyword evidence="4" id="KW-0479">Metal-binding</keyword>
<comment type="similarity">
    <text evidence="2">Belongs to the peptidase M35 family.</text>
</comment>
<dbReference type="Pfam" id="PF14521">
    <property type="entry name" value="Aspzincin_M35"/>
    <property type="match status" value="1"/>
</dbReference>
<name>L8X6T8_THACA</name>
<feature type="domain" description="Lysine-specific metallo-endopeptidase" evidence="9">
    <location>
        <begin position="213"/>
        <end position="344"/>
    </location>
</feature>
<accession>L8X6T8</accession>
<keyword evidence="3 10" id="KW-0645">Protease</keyword>
<dbReference type="GO" id="GO:0006508">
    <property type="term" value="P:proteolysis"/>
    <property type="evidence" value="ECO:0007669"/>
    <property type="project" value="UniProtKB-KW"/>
</dbReference>
<evidence type="ECO:0000313" key="10">
    <source>
        <dbReference type="EMBL" id="ELU44797.1"/>
    </source>
</evidence>
<organism evidence="10 11">
    <name type="scientific">Thanatephorus cucumeris (strain AG1-IA)</name>
    <name type="common">Rice sheath blight fungus</name>
    <name type="synonym">Rhizoctonia solani</name>
    <dbReference type="NCBI Taxonomy" id="983506"/>
    <lineage>
        <taxon>Eukaryota</taxon>
        <taxon>Fungi</taxon>
        <taxon>Dikarya</taxon>
        <taxon>Basidiomycota</taxon>
        <taxon>Agaricomycotina</taxon>
        <taxon>Agaricomycetes</taxon>
        <taxon>Cantharellales</taxon>
        <taxon>Ceratobasidiaceae</taxon>
        <taxon>Rhizoctonia</taxon>
        <taxon>Rhizoctonia solani AG-1</taxon>
    </lineage>
</organism>
<reference evidence="10 11" key="1">
    <citation type="journal article" date="2013" name="Nat. Commun.">
        <title>The evolution and pathogenic mechanisms of the rice sheath blight pathogen.</title>
        <authorList>
            <person name="Zheng A."/>
            <person name="Lin R."/>
            <person name="Xu L."/>
            <person name="Qin P."/>
            <person name="Tang C."/>
            <person name="Ai P."/>
            <person name="Zhang D."/>
            <person name="Liu Y."/>
            <person name="Sun Z."/>
            <person name="Feng H."/>
            <person name="Wang Y."/>
            <person name="Chen Y."/>
            <person name="Liang X."/>
            <person name="Fu R."/>
            <person name="Li Q."/>
            <person name="Zhang J."/>
            <person name="Yu X."/>
            <person name="Xie Z."/>
            <person name="Ding L."/>
            <person name="Guan P."/>
            <person name="Tang J."/>
            <person name="Liang Y."/>
            <person name="Wang S."/>
            <person name="Deng Q."/>
            <person name="Li S."/>
            <person name="Zhu J."/>
            <person name="Wang L."/>
            <person name="Liu H."/>
            <person name="Li P."/>
        </authorList>
    </citation>
    <scope>NUCLEOTIDE SEQUENCE [LARGE SCALE GENOMIC DNA]</scope>
    <source>
        <strain evidence="11">AG-1 IA</strain>
    </source>
</reference>
<dbReference type="SUPFAM" id="SSF55486">
    <property type="entry name" value="Metalloproteases ('zincins'), catalytic domain"/>
    <property type="match status" value="1"/>
</dbReference>
<comment type="cofactor">
    <cofactor evidence="1">
        <name>Zn(2+)</name>
        <dbReference type="ChEBI" id="CHEBI:29105"/>
    </cofactor>
</comment>
<evidence type="ECO:0000256" key="2">
    <source>
        <dbReference type="ARBA" id="ARBA00010279"/>
    </source>
</evidence>
<sequence>MRSTSAVVAALAACVAAAPSLKLTVTGPSVVTDVDNLTVKAIVTNTGAETVKLLKDPRTVLSDWRTNTFAIEGAAGTPAFTGIKVKYSPELALKSGDESKFAVLAPGQSFELTHDLAGVYNFTRSGAGDYKFSAGNVFQYVDSNGQLATVAAEAQSHKLKVGGSLASFKGAPKHDRSGIARRAIGYTSCSSTRQSQIATAANSANSYVSSANSYLAGISSGTTRYTTWFGTFTSSRFSTVKSHYSLIGTDATSTTYDCTCTESGTYAYVYPSSPGYVYLCGAFWNAPNTGTDSRAGTIVHEQSHFTVNGGTDDHVYGQSGAKSLAKSSPDQAIDNADNHEYFAENNPRALCFSVAEARSWYKVKGYRVFFLRSLVPRASGATAVTEFAIRIVLLVHVGGLVFLEFYSLMNELGGLV</sequence>
<keyword evidence="8" id="KW-0732">Signal</keyword>
<keyword evidence="6" id="KW-0862">Zinc</keyword>
<dbReference type="InterPro" id="IPR024079">
    <property type="entry name" value="MetalloPept_cat_dom_sf"/>
</dbReference>
<evidence type="ECO:0000256" key="5">
    <source>
        <dbReference type="ARBA" id="ARBA00022801"/>
    </source>
</evidence>
<dbReference type="CDD" id="cd11306">
    <property type="entry name" value="M35_peptidyl-Lys"/>
    <property type="match status" value="1"/>
</dbReference>
<comment type="caution">
    <text evidence="10">The sequence shown here is derived from an EMBL/GenBank/DDBJ whole genome shotgun (WGS) entry which is preliminary data.</text>
</comment>
<evidence type="ECO:0000256" key="7">
    <source>
        <dbReference type="ARBA" id="ARBA00023049"/>
    </source>
</evidence>
<dbReference type="HOGENOM" id="CLU_041257_0_0_1"/>
<evidence type="ECO:0000313" key="11">
    <source>
        <dbReference type="Proteomes" id="UP000011668"/>
    </source>
</evidence>
<feature type="chain" id="PRO_5003997174" evidence="8">
    <location>
        <begin position="18"/>
        <end position="416"/>
    </location>
</feature>
<keyword evidence="7 10" id="KW-0482">Metalloprotease</keyword>
<dbReference type="OrthoDB" id="412874at2759"/>
<dbReference type="Proteomes" id="UP000011668">
    <property type="component" value="Unassembled WGS sequence"/>
</dbReference>
<feature type="signal peptide" evidence="8">
    <location>
        <begin position="1"/>
        <end position="17"/>
    </location>
</feature>
<evidence type="ECO:0000256" key="4">
    <source>
        <dbReference type="ARBA" id="ARBA00022723"/>
    </source>
</evidence>
<dbReference type="InterPro" id="IPR050414">
    <property type="entry name" value="Fungal_M35_metalloproteases"/>
</dbReference>
<dbReference type="SMR" id="L8X6T8"/>
<dbReference type="InterPro" id="IPR034115">
    <property type="entry name" value="M35_peptidyl-Lys"/>
</dbReference>
<dbReference type="EMBL" id="AFRT01000274">
    <property type="protein sequence ID" value="ELU44797.1"/>
    <property type="molecule type" value="Genomic_DNA"/>
</dbReference>
<protein>
    <submittedName>
        <fullName evidence="10">Deuterolysin M35 metalloprotease</fullName>
    </submittedName>
</protein>
<dbReference type="Gene3D" id="2.60.40.2970">
    <property type="match status" value="1"/>
</dbReference>
<gene>
    <name evidence="10" type="ORF">AG1IA_01180</name>
</gene>
<dbReference type="GO" id="GO:0004222">
    <property type="term" value="F:metalloendopeptidase activity"/>
    <property type="evidence" value="ECO:0007669"/>
    <property type="project" value="InterPro"/>
</dbReference>
<keyword evidence="5" id="KW-0378">Hydrolase</keyword>
<dbReference type="OMA" id="RINCSCE"/>
<evidence type="ECO:0000259" key="9">
    <source>
        <dbReference type="SMART" id="SM01351"/>
    </source>
</evidence>
<evidence type="ECO:0000256" key="3">
    <source>
        <dbReference type="ARBA" id="ARBA00022670"/>
    </source>
</evidence>
<dbReference type="InterPro" id="IPR029463">
    <property type="entry name" value="Lys_MEP"/>
</dbReference>
<dbReference type="PANTHER" id="PTHR37016:SF3">
    <property type="entry name" value="NEUTRAL PROTEASE 2-RELATED"/>
    <property type="match status" value="1"/>
</dbReference>
<dbReference type="AlphaFoldDB" id="L8X6T8"/>
<dbReference type="Gene3D" id="3.40.390.10">
    <property type="entry name" value="Collagenase (Catalytic Domain)"/>
    <property type="match status" value="1"/>
</dbReference>
<dbReference type="STRING" id="983506.L8X6T8"/>
<evidence type="ECO:0000256" key="8">
    <source>
        <dbReference type="SAM" id="SignalP"/>
    </source>
</evidence>
<evidence type="ECO:0000256" key="6">
    <source>
        <dbReference type="ARBA" id="ARBA00022833"/>
    </source>
</evidence>
<dbReference type="PANTHER" id="PTHR37016">
    <property type="match status" value="1"/>
</dbReference>
<dbReference type="SMART" id="SM01351">
    <property type="entry name" value="Aspzincin_M35"/>
    <property type="match status" value="1"/>
</dbReference>
<proteinExistence type="inferred from homology"/>